<protein>
    <submittedName>
        <fullName evidence="2">Uncharacterized protein</fullName>
    </submittedName>
</protein>
<accession>A0AA88APH0</accession>
<reference evidence="2" key="1">
    <citation type="submission" date="2023-07" db="EMBL/GenBank/DDBJ databases">
        <title>draft genome sequence of fig (Ficus carica).</title>
        <authorList>
            <person name="Takahashi T."/>
            <person name="Nishimura K."/>
        </authorList>
    </citation>
    <scope>NUCLEOTIDE SEQUENCE</scope>
</reference>
<keyword evidence="3" id="KW-1185">Reference proteome</keyword>
<sequence>MVQGGFQRRSGFGRSLGSREINGDRVREVQDREARGGSDS</sequence>
<evidence type="ECO:0000256" key="1">
    <source>
        <dbReference type="SAM" id="MobiDB-lite"/>
    </source>
</evidence>
<name>A0AA88APH0_FICCA</name>
<evidence type="ECO:0000313" key="2">
    <source>
        <dbReference type="EMBL" id="GMN43971.1"/>
    </source>
</evidence>
<proteinExistence type="predicted"/>
<gene>
    <name evidence="2" type="ORF">TIFTF001_013175</name>
</gene>
<dbReference type="AlphaFoldDB" id="A0AA88APH0"/>
<feature type="region of interest" description="Disordered" evidence="1">
    <location>
        <begin position="1"/>
        <end position="40"/>
    </location>
</feature>
<feature type="compositionally biased region" description="Low complexity" evidence="1">
    <location>
        <begin position="1"/>
        <end position="19"/>
    </location>
</feature>
<dbReference type="Proteomes" id="UP001187192">
    <property type="component" value="Unassembled WGS sequence"/>
</dbReference>
<dbReference type="EMBL" id="BTGU01000017">
    <property type="protein sequence ID" value="GMN43971.1"/>
    <property type="molecule type" value="Genomic_DNA"/>
</dbReference>
<organism evidence="2 3">
    <name type="scientific">Ficus carica</name>
    <name type="common">Common fig</name>
    <dbReference type="NCBI Taxonomy" id="3494"/>
    <lineage>
        <taxon>Eukaryota</taxon>
        <taxon>Viridiplantae</taxon>
        <taxon>Streptophyta</taxon>
        <taxon>Embryophyta</taxon>
        <taxon>Tracheophyta</taxon>
        <taxon>Spermatophyta</taxon>
        <taxon>Magnoliopsida</taxon>
        <taxon>eudicotyledons</taxon>
        <taxon>Gunneridae</taxon>
        <taxon>Pentapetalae</taxon>
        <taxon>rosids</taxon>
        <taxon>fabids</taxon>
        <taxon>Rosales</taxon>
        <taxon>Moraceae</taxon>
        <taxon>Ficeae</taxon>
        <taxon>Ficus</taxon>
    </lineage>
</organism>
<feature type="compositionally biased region" description="Basic and acidic residues" evidence="1">
    <location>
        <begin position="21"/>
        <end position="40"/>
    </location>
</feature>
<evidence type="ECO:0000313" key="3">
    <source>
        <dbReference type="Proteomes" id="UP001187192"/>
    </source>
</evidence>
<comment type="caution">
    <text evidence="2">The sequence shown here is derived from an EMBL/GenBank/DDBJ whole genome shotgun (WGS) entry which is preliminary data.</text>
</comment>